<dbReference type="AlphaFoldDB" id="A0A955HWX8"/>
<dbReference type="GO" id="GO:0006412">
    <property type="term" value="P:translation"/>
    <property type="evidence" value="ECO:0007669"/>
    <property type="project" value="UniProtKB-UniRule"/>
</dbReference>
<comment type="subunit">
    <text evidence="6">Part of the 50S ribosomal subunit. Contacts protein L29, and trigger factor when it is bound to the ribosome.</text>
</comment>
<reference evidence="8" key="2">
    <citation type="journal article" date="2021" name="Microbiome">
        <title>Successional dynamics and alternative stable states in a saline activated sludge microbial community over 9 years.</title>
        <authorList>
            <person name="Wang Y."/>
            <person name="Ye J."/>
            <person name="Ju F."/>
            <person name="Liu L."/>
            <person name="Boyd J.A."/>
            <person name="Deng Y."/>
            <person name="Parks D.H."/>
            <person name="Jiang X."/>
            <person name="Yin X."/>
            <person name="Woodcroft B.J."/>
            <person name="Tyson G.W."/>
            <person name="Hugenholtz P."/>
            <person name="Polz M.F."/>
            <person name="Zhang T."/>
        </authorList>
    </citation>
    <scope>NUCLEOTIDE SEQUENCE</scope>
    <source>
        <strain evidence="8">HKST-UBA16</strain>
    </source>
</reference>
<proteinExistence type="inferred from homology"/>
<dbReference type="InterPro" id="IPR012678">
    <property type="entry name" value="Ribosomal_uL23/eL15/eS24_sf"/>
</dbReference>
<dbReference type="GO" id="GO:0003735">
    <property type="term" value="F:structural constituent of ribosome"/>
    <property type="evidence" value="ECO:0007669"/>
    <property type="project" value="InterPro"/>
</dbReference>
<evidence type="ECO:0000256" key="3">
    <source>
        <dbReference type="ARBA" id="ARBA00022884"/>
    </source>
</evidence>
<dbReference type="NCBIfam" id="NF004363">
    <property type="entry name" value="PRK05738.2-4"/>
    <property type="match status" value="1"/>
</dbReference>
<comment type="caution">
    <text evidence="8">The sequence shown here is derived from an EMBL/GenBank/DDBJ whole genome shotgun (WGS) entry which is preliminary data.</text>
</comment>
<protein>
    <recommendedName>
        <fullName evidence="6">Large ribosomal subunit protein uL23</fullName>
    </recommendedName>
</protein>
<evidence type="ECO:0000256" key="7">
    <source>
        <dbReference type="RuleBase" id="RU003934"/>
    </source>
</evidence>
<evidence type="ECO:0000256" key="4">
    <source>
        <dbReference type="ARBA" id="ARBA00022980"/>
    </source>
</evidence>
<dbReference type="Gene3D" id="3.30.70.330">
    <property type="match status" value="1"/>
</dbReference>
<dbReference type="PANTHER" id="PTHR11620">
    <property type="entry name" value="60S RIBOSOMAL PROTEIN L23A"/>
    <property type="match status" value="1"/>
</dbReference>
<dbReference type="InterPro" id="IPR001014">
    <property type="entry name" value="Ribosomal_uL23_CS"/>
</dbReference>
<keyword evidence="3 6" id="KW-0694">RNA-binding</keyword>
<sequence length="95" mass="10882">MKNNLLKPVISEKSYNLANEQNQYTFSVDLKASKIEIKKAVEKEYKVTVLNVNVITQPGKMKFNWKIGKAFRAGDSRKAIVTLKQGDKIDDFFNL</sequence>
<evidence type="ECO:0000313" key="9">
    <source>
        <dbReference type="Proteomes" id="UP000748332"/>
    </source>
</evidence>
<dbReference type="PROSITE" id="PS00050">
    <property type="entry name" value="RIBOSOMAL_L23"/>
    <property type="match status" value="1"/>
</dbReference>
<reference evidence="8" key="1">
    <citation type="submission" date="2020-04" db="EMBL/GenBank/DDBJ databases">
        <authorList>
            <person name="Zhang T."/>
        </authorList>
    </citation>
    <scope>NUCLEOTIDE SEQUENCE</scope>
    <source>
        <strain evidence="8">HKST-UBA16</strain>
    </source>
</reference>
<keyword evidence="4 6" id="KW-0689">Ribosomal protein</keyword>
<name>A0A955HWX8_9BACT</name>
<dbReference type="HAMAP" id="MF_01369_B">
    <property type="entry name" value="Ribosomal_uL23_B"/>
    <property type="match status" value="1"/>
</dbReference>
<organism evidence="8 9">
    <name type="scientific">Candidatus Dojkabacteria bacterium</name>
    <dbReference type="NCBI Taxonomy" id="2099670"/>
    <lineage>
        <taxon>Bacteria</taxon>
        <taxon>Candidatus Dojkabacteria</taxon>
    </lineage>
</organism>
<comment type="function">
    <text evidence="6">One of the early assembly proteins it binds 23S rRNA. One of the proteins that surrounds the polypeptide exit tunnel on the outside of the ribosome. Forms the main docking site for trigger factor binding to the ribosome.</text>
</comment>
<keyword evidence="2 6" id="KW-0699">rRNA-binding</keyword>
<dbReference type="SUPFAM" id="SSF54189">
    <property type="entry name" value="Ribosomal proteins S24e, L23 and L15e"/>
    <property type="match status" value="1"/>
</dbReference>
<dbReference type="InterPro" id="IPR012677">
    <property type="entry name" value="Nucleotide-bd_a/b_plait_sf"/>
</dbReference>
<evidence type="ECO:0000256" key="1">
    <source>
        <dbReference type="ARBA" id="ARBA00006700"/>
    </source>
</evidence>
<dbReference type="GO" id="GO:0005840">
    <property type="term" value="C:ribosome"/>
    <property type="evidence" value="ECO:0007669"/>
    <property type="project" value="UniProtKB-KW"/>
</dbReference>
<dbReference type="Pfam" id="PF00276">
    <property type="entry name" value="Ribosomal_L23"/>
    <property type="match status" value="1"/>
</dbReference>
<dbReference type="EMBL" id="JAGQLM010000041">
    <property type="protein sequence ID" value="MCA9374890.1"/>
    <property type="molecule type" value="Genomic_DNA"/>
</dbReference>
<accession>A0A955HWX8</accession>
<comment type="similarity">
    <text evidence="1 6 7">Belongs to the universal ribosomal protein uL23 family.</text>
</comment>
<dbReference type="GO" id="GO:1990904">
    <property type="term" value="C:ribonucleoprotein complex"/>
    <property type="evidence" value="ECO:0007669"/>
    <property type="project" value="UniProtKB-KW"/>
</dbReference>
<evidence type="ECO:0000313" key="8">
    <source>
        <dbReference type="EMBL" id="MCA9374890.1"/>
    </source>
</evidence>
<gene>
    <name evidence="6 8" type="primary">rplW</name>
    <name evidence="8" type="ORF">KC622_01010</name>
</gene>
<evidence type="ECO:0000256" key="5">
    <source>
        <dbReference type="ARBA" id="ARBA00023274"/>
    </source>
</evidence>
<evidence type="ECO:0000256" key="2">
    <source>
        <dbReference type="ARBA" id="ARBA00022730"/>
    </source>
</evidence>
<dbReference type="InterPro" id="IPR013025">
    <property type="entry name" value="Ribosomal_uL23-like"/>
</dbReference>
<keyword evidence="5 6" id="KW-0687">Ribonucleoprotein</keyword>
<evidence type="ECO:0000256" key="6">
    <source>
        <dbReference type="HAMAP-Rule" id="MF_01369"/>
    </source>
</evidence>
<dbReference type="Proteomes" id="UP000748332">
    <property type="component" value="Unassembled WGS sequence"/>
</dbReference>
<dbReference type="GO" id="GO:0019843">
    <property type="term" value="F:rRNA binding"/>
    <property type="evidence" value="ECO:0007669"/>
    <property type="project" value="UniProtKB-UniRule"/>
</dbReference>